<dbReference type="AlphaFoldDB" id="Q7U9K5"/>
<keyword evidence="2" id="KW-1185">Reference proteome</keyword>
<dbReference type="EMBL" id="BX569689">
    <property type="protein sequence ID" value="CAE06766.1"/>
    <property type="molecule type" value="Genomic_DNA"/>
</dbReference>
<dbReference type="HOGENOM" id="CLU_096499_0_0_3"/>
<dbReference type="InterPro" id="IPR018971">
    <property type="entry name" value="DUF1997"/>
</dbReference>
<dbReference type="KEGG" id="syw:SYNW0251"/>
<gene>
    <name evidence="1" type="ordered locus">SYNW0251</name>
</gene>
<protein>
    <recommendedName>
        <fullName evidence="3">DUF1997 domain-containing protein</fullName>
    </recommendedName>
</protein>
<dbReference type="Pfam" id="PF09366">
    <property type="entry name" value="DUF1997"/>
    <property type="match status" value="1"/>
</dbReference>
<name>Q7U9K5_PARMW</name>
<dbReference type="PANTHER" id="PTHR34131:SF3">
    <property type="entry name" value="(RAP ANNOTATION RELEASE2) GALACTOSE-BINDING LIKE DOMAIN CONTAINING PROTEIN"/>
    <property type="match status" value="1"/>
</dbReference>
<dbReference type="STRING" id="84588.SYNW0251"/>
<sequence>MLLLSRSDPDNLLHGSDPQVRCYRSGFSDQMEMLAPTTQVVTYLNGHQSWFERCAKPMQVAALDHQSYALTLGRFGNFGFEVEPTIALRLLPEDKQLYRIETVRTVPQSLVLRDHYDVDFQASMQLIDQDSTTSVNWDLDLSVWIRLPKVITMLPEQLVQSSGDHLLRQIVRQISRRLTWKVQEDFHASHGLHCPPRRRAAF</sequence>
<dbReference type="RefSeq" id="WP_011127127.1">
    <property type="nucleotide sequence ID" value="NC_005070.1"/>
</dbReference>
<evidence type="ECO:0000313" key="2">
    <source>
        <dbReference type="Proteomes" id="UP000001422"/>
    </source>
</evidence>
<dbReference type="InterPro" id="IPR023393">
    <property type="entry name" value="START-like_dom_sf"/>
</dbReference>
<dbReference type="eggNOG" id="COG2801">
    <property type="taxonomic scope" value="Bacteria"/>
</dbReference>
<dbReference type="PANTHER" id="PTHR34131">
    <property type="entry name" value="(RAP ANNOTATION RELEASE2) GALACTOSE-BINDING LIKE DOMAIN CONTAINING PROTEIN"/>
    <property type="match status" value="1"/>
</dbReference>
<dbReference type="Proteomes" id="UP000001422">
    <property type="component" value="Chromosome"/>
</dbReference>
<evidence type="ECO:0000313" key="1">
    <source>
        <dbReference type="EMBL" id="CAE06766.1"/>
    </source>
</evidence>
<organism evidence="1 2">
    <name type="scientific">Parasynechococcus marenigrum (strain WH8102)</name>
    <dbReference type="NCBI Taxonomy" id="84588"/>
    <lineage>
        <taxon>Bacteria</taxon>
        <taxon>Bacillati</taxon>
        <taxon>Cyanobacteriota</taxon>
        <taxon>Cyanophyceae</taxon>
        <taxon>Synechococcales</taxon>
        <taxon>Prochlorococcaceae</taxon>
        <taxon>Parasynechococcus</taxon>
        <taxon>Parasynechococcus marenigrum</taxon>
    </lineage>
</organism>
<dbReference type="Gene3D" id="3.30.530.20">
    <property type="match status" value="1"/>
</dbReference>
<accession>Q7U9K5</accession>
<reference evidence="1 2" key="1">
    <citation type="journal article" date="2003" name="Nature">
        <title>The genome of a motile marine Synechococcus.</title>
        <authorList>
            <person name="Palenik B."/>
            <person name="Brahamsha B."/>
            <person name="Larimer F."/>
            <person name="Land M."/>
            <person name="Hauser L."/>
            <person name="Chain P."/>
            <person name="Lamerdin J."/>
            <person name="Regala W."/>
            <person name="Allen E.A."/>
            <person name="McCarren J."/>
            <person name="Paulsen I."/>
            <person name="Dufresne A."/>
            <person name="Partensky F."/>
            <person name="Webb E."/>
            <person name="Waterbury J."/>
        </authorList>
    </citation>
    <scope>NUCLEOTIDE SEQUENCE [LARGE SCALE GENOMIC DNA]</scope>
    <source>
        <strain evidence="1 2">WH8102</strain>
    </source>
</reference>
<proteinExistence type="predicted"/>
<evidence type="ECO:0008006" key="3">
    <source>
        <dbReference type="Google" id="ProtNLM"/>
    </source>
</evidence>